<dbReference type="Pfam" id="PF00106">
    <property type="entry name" value="adh_short"/>
    <property type="match status" value="1"/>
</dbReference>
<proteinExistence type="inferred from homology"/>
<dbReference type="InterPro" id="IPR002347">
    <property type="entry name" value="SDR_fam"/>
</dbReference>
<keyword evidence="3" id="KW-0560">Oxidoreductase</keyword>
<dbReference type="PANTHER" id="PTHR43490:SF71">
    <property type="entry name" value="SHORT-CHAIN DEHYDROGENASE_REDUCTASE"/>
    <property type="match status" value="1"/>
</dbReference>
<reference evidence="5 6" key="1">
    <citation type="journal article" date="2021" name="BMC Genomics">
        <title>Datura genome reveals duplications of psychoactive alkaloid biosynthetic genes and high mutation rate following tissue culture.</title>
        <authorList>
            <person name="Rajewski A."/>
            <person name="Carter-House D."/>
            <person name="Stajich J."/>
            <person name="Litt A."/>
        </authorList>
    </citation>
    <scope>NUCLEOTIDE SEQUENCE [LARGE SCALE GENOMIC DNA]</scope>
    <source>
        <strain evidence="5">AR-01</strain>
    </source>
</reference>
<evidence type="ECO:0000256" key="3">
    <source>
        <dbReference type="ARBA" id="ARBA00023002"/>
    </source>
</evidence>
<evidence type="ECO:0008006" key="7">
    <source>
        <dbReference type="Google" id="ProtNLM"/>
    </source>
</evidence>
<keyword evidence="2" id="KW-0521">NADP</keyword>
<dbReference type="Gene3D" id="3.40.50.720">
    <property type="entry name" value="NAD(P)-binding Rossmann-like Domain"/>
    <property type="match status" value="1"/>
</dbReference>
<comment type="similarity">
    <text evidence="1 4">Belongs to the short-chain dehydrogenases/reductases (SDR) family.</text>
</comment>
<protein>
    <recommendedName>
        <fullName evidence="7">(+)-neomenthol dehydrogenase-like</fullName>
    </recommendedName>
</protein>
<dbReference type="SUPFAM" id="SSF51735">
    <property type="entry name" value="NAD(P)-binding Rossmann-fold domains"/>
    <property type="match status" value="1"/>
</dbReference>
<evidence type="ECO:0000256" key="2">
    <source>
        <dbReference type="ARBA" id="ARBA00022857"/>
    </source>
</evidence>
<dbReference type="EMBL" id="JACEIK010001778">
    <property type="protein sequence ID" value="MCD7472116.1"/>
    <property type="molecule type" value="Genomic_DNA"/>
</dbReference>
<accession>A0ABS8TMI5</accession>
<comment type="caution">
    <text evidence="5">The sequence shown here is derived from an EMBL/GenBank/DDBJ whole genome shotgun (WGS) entry which is preliminary data.</text>
</comment>
<evidence type="ECO:0000313" key="6">
    <source>
        <dbReference type="Proteomes" id="UP000823775"/>
    </source>
</evidence>
<dbReference type="PRINTS" id="PR00081">
    <property type="entry name" value="GDHRDH"/>
</dbReference>
<dbReference type="InterPro" id="IPR036291">
    <property type="entry name" value="NAD(P)-bd_dom_sf"/>
</dbReference>
<dbReference type="PANTHER" id="PTHR43490">
    <property type="entry name" value="(+)-NEOMENTHOL DEHYDROGENASE"/>
    <property type="match status" value="1"/>
</dbReference>
<evidence type="ECO:0000256" key="4">
    <source>
        <dbReference type="RuleBase" id="RU000363"/>
    </source>
</evidence>
<evidence type="ECO:0000256" key="1">
    <source>
        <dbReference type="ARBA" id="ARBA00006484"/>
    </source>
</evidence>
<evidence type="ECO:0000313" key="5">
    <source>
        <dbReference type="EMBL" id="MCD7472116.1"/>
    </source>
</evidence>
<organism evidence="5 6">
    <name type="scientific">Datura stramonium</name>
    <name type="common">Jimsonweed</name>
    <name type="synonym">Common thornapple</name>
    <dbReference type="NCBI Taxonomy" id="4076"/>
    <lineage>
        <taxon>Eukaryota</taxon>
        <taxon>Viridiplantae</taxon>
        <taxon>Streptophyta</taxon>
        <taxon>Embryophyta</taxon>
        <taxon>Tracheophyta</taxon>
        <taxon>Spermatophyta</taxon>
        <taxon>Magnoliopsida</taxon>
        <taxon>eudicotyledons</taxon>
        <taxon>Gunneridae</taxon>
        <taxon>Pentapetalae</taxon>
        <taxon>asterids</taxon>
        <taxon>lamiids</taxon>
        <taxon>Solanales</taxon>
        <taxon>Solanaceae</taxon>
        <taxon>Solanoideae</taxon>
        <taxon>Datureae</taxon>
        <taxon>Datura</taxon>
    </lineage>
</organism>
<dbReference type="PRINTS" id="PR00080">
    <property type="entry name" value="SDRFAMILY"/>
</dbReference>
<gene>
    <name evidence="5" type="ORF">HAX54_013056</name>
</gene>
<sequence length="301" mass="33233">MAEASNSVATERVAVVNGSNKGIGFEICKLLASKGMVVILTARDEKKGAEAIRMIKEDTRGLSNNNVFFHHLDVTDTTTIANLKHFIKARFGKIDILVNSEGTLGVLMDKGVAMSPEEDLPIEKIKVATQTCDAAEECIKINYYDAKWMMQELLPLLQLSDSPRIVNVYSMFGKLESIGNEWAVGVLNDSENLTEDKVDEVLNAFLEDLKEGLLKSKNWPQIVPAYVLSKAAMNAYTRILAKKYPKFLINCLCPGYVKTDICCDCGTLSVEQGAEGPVWLALLPHGGPSGNYYFRKELSPF</sequence>
<name>A0ABS8TMI5_DATST</name>
<keyword evidence="6" id="KW-1185">Reference proteome</keyword>
<dbReference type="Proteomes" id="UP000823775">
    <property type="component" value="Unassembled WGS sequence"/>
</dbReference>